<name>A0AAV4YQX3_AERCA</name>
<gene>
    <name evidence="2" type="ORF">KAM343_31240</name>
</gene>
<feature type="region of interest" description="Disordered" evidence="1">
    <location>
        <begin position="45"/>
        <end position="78"/>
    </location>
</feature>
<reference evidence="2" key="1">
    <citation type="submission" date="2021-07" db="EMBL/GenBank/DDBJ databases">
        <title>Draft genome sequence of carbapenem-resistant Aeromonas spp. in Japan.</title>
        <authorList>
            <person name="Maehana S."/>
            <person name="Suzuki M."/>
            <person name="Kitasato H."/>
        </authorList>
    </citation>
    <scope>NUCLEOTIDE SEQUENCE</scope>
    <source>
        <strain evidence="2">KAM343</strain>
    </source>
</reference>
<sequence length="78" mass="8480">MGGYIVPDPWSMFRCAGPGAFSPLGTAGIQSHGFTIGIVITRESRVTEHRSPSLPRLSEPDRLYPGDDVARPCKHEVT</sequence>
<organism evidence="2 3">
    <name type="scientific">Aeromonas caviae</name>
    <name type="common">Aeromonas punctata</name>
    <dbReference type="NCBI Taxonomy" id="648"/>
    <lineage>
        <taxon>Bacteria</taxon>
        <taxon>Pseudomonadati</taxon>
        <taxon>Pseudomonadota</taxon>
        <taxon>Gammaproteobacteria</taxon>
        <taxon>Aeromonadales</taxon>
        <taxon>Aeromonadaceae</taxon>
        <taxon>Aeromonas</taxon>
    </lineage>
</organism>
<evidence type="ECO:0000313" key="2">
    <source>
        <dbReference type="EMBL" id="GJA42328.1"/>
    </source>
</evidence>
<proteinExistence type="predicted"/>
<dbReference type="Proteomes" id="UP000886939">
    <property type="component" value="Unassembled WGS sequence"/>
</dbReference>
<dbReference type="AlphaFoldDB" id="A0AAV4YQX3"/>
<evidence type="ECO:0000313" key="3">
    <source>
        <dbReference type="Proteomes" id="UP000886939"/>
    </source>
</evidence>
<feature type="compositionally biased region" description="Basic and acidic residues" evidence="1">
    <location>
        <begin position="58"/>
        <end position="78"/>
    </location>
</feature>
<accession>A0AAV4YQX3</accession>
<protein>
    <submittedName>
        <fullName evidence="2">Uncharacterized protein</fullName>
    </submittedName>
</protein>
<dbReference type="EMBL" id="BPNI01000074">
    <property type="protein sequence ID" value="GJA42328.1"/>
    <property type="molecule type" value="Genomic_DNA"/>
</dbReference>
<comment type="caution">
    <text evidence="2">The sequence shown here is derived from an EMBL/GenBank/DDBJ whole genome shotgun (WGS) entry which is preliminary data.</text>
</comment>
<evidence type="ECO:0000256" key="1">
    <source>
        <dbReference type="SAM" id="MobiDB-lite"/>
    </source>
</evidence>